<dbReference type="EMBL" id="NIZV01000135">
    <property type="protein sequence ID" value="RSM05721.1"/>
    <property type="molecule type" value="Genomic_DNA"/>
</dbReference>
<reference evidence="1 2" key="1">
    <citation type="submission" date="2017-06" db="EMBL/GenBank/DDBJ databases">
        <title>Cmopartive genomic analysis of Ambrosia Fusariam Clade fungi.</title>
        <authorList>
            <person name="Stajich J.E."/>
            <person name="Carrillo J."/>
            <person name="Kijimoto T."/>
            <person name="Eskalen A."/>
            <person name="O'Donnell K."/>
            <person name="Kasson M."/>
        </authorList>
    </citation>
    <scope>NUCLEOTIDE SEQUENCE [LARGE SCALE GENOMIC DNA]</scope>
    <source>
        <strain evidence="1 2">NRRL 20438</strain>
    </source>
</reference>
<dbReference type="Proteomes" id="UP000288429">
    <property type="component" value="Unassembled WGS sequence"/>
</dbReference>
<sequence>MVAYVPKSPAAPARKSLASVESLAKTERFLEDHLLINITRHELVPKHLLLFRDKKIADSEIFWRGFARIQFTSLESMKTLGRVVLSVKTSTR</sequence>
<accession>A0A428TUI5</accession>
<name>A0A428TUI5_9HYPO</name>
<dbReference type="AlphaFoldDB" id="A0A428TUI5"/>
<comment type="caution">
    <text evidence="1">The sequence shown here is derived from an EMBL/GenBank/DDBJ whole genome shotgun (WGS) entry which is preliminary data.</text>
</comment>
<evidence type="ECO:0000313" key="1">
    <source>
        <dbReference type="EMBL" id="RSM05721.1"/>
    </source>
</evidence>
<keyword evidence="2" id="KW-1185">Reference proteome</keyword>
<evidence type="ECO:0000313" key="2">
    <source>
        <dbReference type="Proteomes" id="UP000288429"/>
    </source>
</evidence>
<gene>
    <name evidence="1" type="ORF">CDV31_009498</name>
</gene>
<proteinExistence type="predicted"/>
<organism evidence="1 2">
    <name type="scientific">Fusarium ambrosium</name>
    <dbReference type="NCBI Taxonomy" id="131363"/>
    <lineage>
        <taxon>Eukaryota</taxon>
        <taxon>Fungi</taxon>
        <taxon>Dikarya</taxon>
        <taxon>Ascomycota</taxon>
        <taxon>Pezizomycotina</taxon>
        <taxon>Sordariomycetes</taxon>
        <taxon>Hypocreomycetidae</taxon>
        <taxon>Hypocreales</taxon>
        <taxon>Nectriaceae</taxon>
        <taxon>Fusarium</taxon>
        <taxon>Fusarium solani species complex</taxon>
    </lineage>
</organism>
<protein>
    <submittedName>
        <fullName evidence="1">Uncharacterized protein</fullName>
    </submittedName>
</protein>